<reference evidence="2 3" key="1">
    <citation type="submission" date="2018-12" db="EMBL/GenBank/DDBJ databases">
        <authorList>
            <consortium name="Pathogen Informatics"/>
        </authorList>
    </citation>
    <scope>NUCLEOTIDE SEQUENCE [LARGE SCALE GENOMIC DNA]</scope>
    <source>
        <strain evidence="2 3">NCTC12742</strain>
    </source>
</reference>
<feature type="coiled-coil region" evidence="1">
    <location>
        <begin position="61"/>
        <end position="88"/>
    </location>
</feature>
<keyword evidence="1" id="KW-0175">Coiled coil</keyword>
<dbReference type="Proteomes" id="UP000272771">
    <property type="component" value="Chromosome"/>
</dbReference>
<proteinExistence type="predicted"/>
<dbReference type="STRING" id="28091.SAMEA3174300_00856"/>
<dbReference type="Pfam" id="PF07813">
    <property type="entry name" value="LTXXQ"/>
    <property type="match status" value="1"/>
</dbReference>
<dbReference type="InterPro" id="IPR012899">
    <property type="entry name" value="LTXXQ"/>
</dbReference>
<name>A0A448VHZ9_9NEIS</name>
<dbReference type="RefSeq" id="WP_232014425.1">
    <property type="nucleotide sequence ID" value="NZ_CAUJRG010000003.1"/>
</dbReference>
<gene>
    <name evidence="2" type="ORF">NCTC12742_00170</name>
</gene>
<dbReference type="AlphaFoldDB" id="A0A448VHZ9"/>
<protein>
    <submittedName>
        <fullName evidence="2">Periplasmic protein</fullName>
    </submittedName>
</protein>
<organism evidence="2 3">
    <name type="scientific">Neisseria weaveri</name>
    <dbReference type="NCBI Taxonomy" id="28091"/>
    <lineage>
        <taxon>Bacteria</taxon>
        <taxon>Pseudomonadati</taxon>
        <taxon>Pseudomonadota</taxon>
        <taxon>Betaproteobacteria</taxon>
        <taxon>Neisseriales</taxon>
        <taxon>Neisseriaceae</taxon>
        <taxon>Neisseria</taxon>
    </lineage>
</organism>
<accession>A0A448VHZ9</accession>
<evidence type="ECO:0000256" key="1">
    <source>
        <dbReference type="SAM" id="Coils"/>
    </source>
</evidence>
<dbReference type="Gene3D" id="1.20.120.1490">
    <property type="match status" value="1"/>
</dbReference>
<sequence>MPFITAIKGEALKNHMKIKTIKTYLIASFMLSASLPAWSGPLPLHLDDFHRNCDIRALSLSQEQHQELKKIRNEYRRLMSNAAKRNKNSSSNRNEIIRILSAVNFDIEAAKNYIVRRDLANIDASIYELRGQHQFFQLLTPSQRTKWLNTCLK</sequence>
<keyword evidence="3" id="KW-1185">Reference proteome</keyword>
<evidence type="ECO:0000313" key="2">
    <source>
        <dbReference type="EMBL" id="VEJ49380.1"/>
    </source>
</evidence>
<dbReference type="EMBL" id="LR134533">
    <property type="protein sequence ID" value="VEJ49380.1"/>
    <property type="molecule type" value="Genomic_DNA"/>
</dbReference>
<evidence type="ECO:0000313" key="3">
    <source>
        <dbReference type="Proteomes" id="UP000272771"/>
    </source>
</evidence>